<keyword evidence="5" id="KW-0169">Cobalamin biosynthesis</keyword>
<comment type="pathway">
    <text evidence="3">Cofactor biosynthesis; adenosylcobalamin biosynthesis.</text>
</comment>
<accession>A0A7G1H3L4</accession>
<evidence type="ECO:0000256" key="9">
    <source>
        <dbReference type="ARBA" id="ARBA00048531"/>
    </source>
</evidence>
<comment type="cofactor">
    <cofactor evidence="1">
        <name>pyridoxal 5'-phosphate</name>
        <dbReference type="ChEBI" id="CHEBI:597326"/>
    </cofactor>
</comment>
<dbReference type="InterPro" id="IPR015422">
    <property type="entry name" value="PyrdxlP-dep_Trfase_small"/>
</dbReference>
<evidence type="ECO:0000313" key="11">
    <source>
        <dbReference type="EMBL" id="BCB97395.1"/>
    </source>
</evidence>
<keyword evidence="12" id="KW-1185">Reference proteome</keyword>
<dbReference type="NCBIfam" id="TIGR01140">
    <property type="entry name" value="L_thr_O3P_dcar"/>
    <property type="match status" value="1"/>
</dbReference>
<dbReference type="AlphaFoldDB" id="A0A7G1H3L4"/>
<keyword evidence="6" id="KW-0663">Pyridoxal phosphate</keyword>
<evidence type="ECO:0000256" key="2">
    <source>
        <dbReference type="ARBA" id="ARBA00003444"/>
    </source>
</evidence>
<name>A0A7G1H3L4_9BACT</name>
<dbReference type="Pfam" id="PF00155">
    <property type="entry name" value="Aminotran_1_2"/>
    <property type="match status" value="1"/>
</dbReference>
<dbReference type="InterPro" id="IPR005860">
    <property type="entry name" value="CobD"/>
</dbReference>
<dbReference type="Gene3D" id="3.90.1150.10">
    <property type="entry name" value="Aspartate Aminotransferase, domain 1"/>
    <property type="match status" value="1"/>
</dbReference>
<protein>
    <recommendedName>
        <fullName evidence="4">threonine-phosphate decarboxylase</fullName>
        <ecNumber evidence="4">4.1.1.81</ecNumber>
    </recommendedName>
    <alternativeName>
        <fullName evidence="8">L-threonine-O-3-phosphate decarboxylase</fullName>
    </alternativeName>
</protein>
<evidence type="ECO:0000259" key="10">
    <source>
        <dbReference type="Pfam" id="PF00155"/>
    </source>
</evidence>
<dbReference type="KEGG" id="dtp:JZK55_23170"/>
<gene>
    <name evidence="11" type="ORF">JZK55_23170</name>
</gene>
<dbReference type="InterPro" id="IPR004838">
    <property type="entry name" value="NHTrfase_class1_PyrdxlP-BS"/>
</dbReference>
<dbReference type="PROSITE" id="PS00105">
    <property type="entry name" value="AA_TRANSFER_CLASS_1"/>
    <property type="match status" value="1"/>
</dbReference>
<dbReference type="InterPro" id="IPR015424">
    <property type="entry name" value="PyrdxlP-dep_Trfase"/>
</dbReference>
<proteinExistence type="predicted"/>
<comment type="catalytic activity">
    <reaction evidence="9">
        <text>O-phospho-L-threonine + H(+) = (R)-1-aminopropan-2-yl phosphate + CO2</text>
        <dbReference type="Rhea" id="RHEA:11492"/>
        <dbReference type="ChEBI" id="CHEBI:15378"/>
        <dbReference type="ChEBI" id="CHEBI:16526"/>
        <dbReference type="ChEBI" id="CHEBI:58563"/>
        <dbReference type="ChEBI" id="CHEBI:58675"/>
        <dbReference type="EC" id="4.1.1.81"/>
    </reaction>
</comment>
<evidence type="ECO:0000256" key="1">
    <source>
        <dbReference type="ARBA" id="ARBA00001933"/>
    </source>
</evidence>
<evidence type="ECO:0000256" key="7">
    <source>
        <dbReference type="ARBA" id="ARBA00023239"/>
    </source>
</evidence>
<comment type="function">
    <text evidence="2">Decarboxylates L-threonine-O-3-phosphate to yield (R)-1-amino-2-propanol O-2-phosphate, the precursor for the linkage between the nucleotide loop and the corrin ring in cobalamin.</text>
</comment>
<dbReference type="GO" id="GO:0048472">
    <property type="term" value="F:threonine-phosphate decarboxylase activity"/>
    <property type="evidence" value="ECO:0007669"/>
    <property type="project" value="UniProtKB-EC"/>
</dbReference>
<dbReference type="CDD" id="cd00609">
    <property type="entry name" value="AAT_like"/>
    <property type="match status" value="1"/>
</dbReference>
<dbReference type="UniPathway" id="UPA00148"/>
<dbReference type="InterPro" id="IPR004839">
    <property type="entry name" value="Aminotransferase_I/II_large"/>
</dbReference>
<dbReference type="RefSeq" id="WP_203472526.1">
    <property type="nucleotide sequence ID" value="NZ_AP022873.1"/>
</dbReference>
<dbReference type="GO" id="GO:0009236">
    <property type="term" value="P:cobalamin biosynthetic process"/>
    <property type="evidence" value="ECO:0007669"/>
    <property type="project" value="UniProtKB-UniPathway"/>
</dbReference>
<feature type="domain" description="Aminotransferase class I/classII large" evidence="10">
    <location>
        <begin position="42"/>
        <end position="382"/>
    </location>
</feature>
<keyword evidence="7" id="KW-0456">Lyase</keyword>
<sequence length="392" mass="45016">MQDNNLLPNMGSPENHKSFWGAFEHGGNIYRFIDEKNIRPDEVIDFSASINPLGVPKSVIKKIVDNIKYLCHYPDPDAKDLTEAIGRHLDIDPQYIMCGNGSTELIYLTVRALKPERVLIPMPTFSEYERAFRSIYSEHRIKDKISYFVIWEKDAFKINIEKFIVAMSGNDSSATYKSSLTTSVDMAFLCNPNNPTGRLMRKGDVVKIAEAARDLKCYLIVDEAFIDFMPEESIVKEVQNNPYLIVLRSMTKFYALSGIRIGYGIYPQNIIDIIKRHKEPWTVNTIAQIAGITALNDKDYTKQTLKVIRNEKRVLEDGFRLLGITYFPSDVNFYLVKQENAQKIISSLRDKGILIRDCSNFLGLDNSYMRIAVRSNKDNMKLLKELAYICRE</sequence>
<dbReference type="GO" id="GO:0030170">
    <property type="term" value="F:pyridoxal phosphate binding"/>
    <property type="evidence" value="ECO:0007669"/>
    <property type="project" value="InterPro"/>
</dbReference>
<dbReference type="Gene3D" id="3.40.640.10">
    <property type="entry name" value="Type I PLP-dependent aspartate aminotransferase-like (Major domain)"/>
    <property type="match status" value="1"/>
</dbReference>
<evidence type="ECO:0000256" key="4">
    <source>
        <dbReference type="ARBA" id="ARBA00012285"/>
    </source>
</evidence>
<evidence type="ECO:0000256" key="8">
    <source>
        <dbReference type="ARBA" id="ARBA00029996"/>
    </source>
</evidence>
<evidence type="ECO:0000256" key="3">
    <source>
        <dbReference type="ARBA" id="ARBA00004953"/>
    </source>
</evidence>
<dbReference type="EC" id="4.1.1.81" evidence="4"/>
<reference evidence="11 12" key="1">
    <citation type="submission" date="2020-03" db="EMBL/GenBank/DDBJ databases">
        <title>Complete genome sequences of two sulfur-disproportionating bacterial strains T55J and Mzg5.</title>
        <authorList>
            <person name="Umezawa K."/>
            <person name="Kojima H."/>
            <person name="Kato Y."/>
            <person name="Fukui M."/>
        </authorList>
    </citation>
    <scope>NUCLEOTIDE SEQUENCE [LARGE SCALE GENOMIC DNA]</scope>
    <source>
        <strain evidence="11 12">T55J</strain>
    </source>
</reference>
<organism evidence="11 12">
    <name type="scientific">Dissulfurispira thermophila</name>
    <dbReference type="NCBI Taxonomy" id="2715679"/>
    <lineage>
        <taxon>Bacteria</taxon>
        <taxon>Pseudomonadati</taxon>
        <taxon>Nitrospirota</taxon>
        <taxon>Thermodesulfovibrionia</taxon>
        <taxon>Thermodesulfovibrionales</taxon>
        <taxon>Dissulfurispiraceae</taxon>
        <taxon>Dissulfurispira</taxon>
    </lineage>
</organism>
<dbReference type="PANTHER" id="PTHR42885">
    <property type="entry name" value="HISTIDINOL-PHOSPHATE AMINOTRANSFERASE-RELATED"/>
    <property type="match status" value="1"/>
</dbReference>
<dbReference type="InterPro" id="IPR015421">
    <property type="entry name" value="PyrdxlP-dep_Trfase_major"/>
</dbReference>
<evidence type="ECO:0000313" key="12">
    <source>
        <dbReference type="Proteomes" id="UP000516360"/>
    </source>
</evidence>
<evidence type="ECO:0000256" key="6">
    <source>
        <dbReference type="ARBA" id="ARBA00022898"/>
    </source>
</evidence>
<dbReference type="Proteomes" id="UP000516360">
    <property type="component" value="Chromosome"/>
</dbReference>
<dbReference type="PANTHER" id="PTHR42885:SF1">
    <property type="entry name" value="THREONINE-PHOSPHATE DECARBOXYLASE"/>
    <property type="match status" value="1"/>
</dbReference>
<dbReference type="EMBL" id="AP022873">
    <property type="protein sequence ID" value="BCB97395.1"/>
    <property type="molecule type" value="Genomic_DNA"/>
</dbReference>
<dbReference type="SUPFAM" id="SSF53383">
    <property type="entry name" value="PLP-dependent transferases"/>
    <property type="match status" value="1"/>
</dbReference>
<evidence type="ECO:0000256" key="5">
    <source>
        <dbReference type="ARBA" id="ARBA00022573"/>
    </source>
</evidence>